<dbReference type="AlphaFoldDB" id="A0AA45L2Y3"/>
<name>A0AA45L2Y3_9PSEU</name>
<evidence type="ECO:0000313" key="2">
    <source>
        <dbReference type="EMBL" id="QUF02367.1"/>
    </source>
</evidence>
<dbReference type="Pfam" id="PF06013">
    <property type="entry name" value="WXG100"/>
    <property type="match status" value="1"/>
</dbReference>
<gene>
    <name evidence="2" type="ORF">KCV87_23160</name>
</gene>
<dbReference type="Gene3D" id="1.10.287.1060">
    <property type="entry name" value="ESAT-6-like"/>
    <property type="match status" value="1"/>
</dbReference>
<accession>A0AA45L2Y3</accession>
<dbReference type="EMBL" id="CP073249">
    <property type="protein sequence ID" value="QUF02367.1"/>
    <property type="molecule type" value="Genomic_DNA"/>
</dbReference>
<organism evidence="2 3">
    <name type="scientific">Actinosynnema pretiosum subsp. pretiosum</name>
    <dbReference type="NCBI Taxonomy" id="103721"/>
    <lineage>
        <taxon>Bacteria</taxon>
        <taxon>Bacillati</taxon>
        <taxon>Actinomycetota</taxon>
        <taxon>Actinomycetes</taxon>
        <taxon>Pseudonocardiales</taxon>
        <taxon>Pseudonocardiaceae</taxon>
        <taxon>Actinosynnema</taxon>
    </lineage>
</organism>
<dbReference type="Proteomes" id="UP000677152">
    <property type="component" value="Chromosome"/>
</dbReference>
<proteinExistence type="inferred from homology"/>
<reference evidence="2" key="1">
    <citation type="submission" date="2021-04" db="EMBL/GenBank/DDBJ databases">
        <title>Genomic sequence of Actinosynnema pretiosum subsp. pretiosum ATCC 31280 (C-14919).</title>
        <authorList>
            <person name="Bai L."/>
            <person name="Wang X."/>
            <person name="Xiao Y."/>
        </authorList>
    </citation>
    <scope>NUCLEOTIDE SEQUENCE</scope>
    <source>
        <strain evidence="2">ATCC 31280</strain>
    </source>
</reference>
<dbReference type="SUPFAM" id="SSF140453">
    <property type="entry name" value="EsxAB dimer-like"/>
    <property type="match status" value="1"/>
</dbReference>
<comment type="similarity">
    <text evidence="1">Belongs to the WXG100 family.</text>
</comment>
<dbReference type="InterPro" id="IPR036689">
    <property type="entry name" value="ESAT-6-like_sf"/>
</dbReference>
<sequence length="96" mass="10307">MNDQIKVDFGQLSGAAGDISGHATKVQTELDELKQRIAPVVAQWDGVSSETYQEAQRKWDTAAADLQQVLASIGTAVAAATEAYQSAEQRNTGRWG</sequence>
<dbReference type="NCBIfam" id="TIGR03930">
    <property type="entry name" value="WXG100_ESAT6"/>
    <property type="match status" value="1"/>
</dbReference>
<dbReference type="InterPro" id="IPR010310">
    <property type="entry name" value="T7SS_ESAT-6-like"/>
</dbReference>
<evidence type="ECO:0000256" key="1">
    <source>
        <dbReference type="RuleBase" id="RU362001"/>
    </source>
</evidence>
<evidence type="ECO:0000313" key="3">
    <source>
        <dbReference type="Proteomes" id="UP000677152"/>
    </source>
</evidence>
<protein>
    <recommendedName>
        <fullName evidence="1">ESAT-6-like protein</fullName>
    </recommendedName>
</protein>